<organism evidence="3 4">
    <name type="scientific">Crassostrea virginica</name>
    <name type="common">Eastern oyster</name>
    <dbReference type="NCBI Taxonomy" id="6565"/>
    <lineage>
        <taxon>Eukaryota</taxon>
        <taxon>Metazoa</taxon>
        <taxon>Spiralia</taxon>
        <taxon>Lophotrochozoa</taxon>
        <taxon>Mollusca</taxon>
        <taxon>Bivalvia</taxon>
        <taxon>Autobranchia</taxon>
        <taxon>Pteriomorphia</taxon>
        <taxon>Ostreida</taxon>
        <taxon>Ostreoidea</taxon>
        <taxon>Ostreidae</taxon>
        <taxon>Crassostrea</taxon>
    </lineage>
</organism>
<feature type="compositionally biased region" description="Polar residues" evidence="2">
    <location>
        <begin position="695"/>
        <end position="708"/>
    </location>
</feature>
<evidence type="ECO:0000313" key="4">
    <source>
        <dbReference type="RefSeq" id="XP_022330139.1"/>
    </source>
</evidence>
<feature type="coiled-coil region" evidence="1">
    <location>
        <begin position="787"/>
        <end position="814"/>
    </location>
</feature>
<feature type="region of interest" description="Disordered" evidence="2">
    <location>
        <begin position="577"/>
        <end position="601"/>
    </location>
</feature>
<accession>A0A8B8DRG0</accession>
<sequence length="820" mass="92002">MACSECGINTEVVTGETRGGVDGPTCEMRVGQKNPSEPAASIFHETRSLFPIKFHGETVLCIKCENRLYLLMREILKKNFASLAHSNPGKNKRKLHAKYFTAVFLAKERDLNIPYKQLPEEMKAEVKDYMLKSDVLTKLGKGRHIGIIHINDAHRLYQYFFGLKHCGDHCIVVLSDSEEAILSGMKASEKLGDGDSVQETANSETDSAQETVDNDNDCVQDRVDDDNDCVQERVDDDNDCVQERVDDDNDCVQERVDDDNDCVQGAATVESDNLMGYDSDATIPYGKDSDSDDYSDIILVDFSLTDTPEEFPGCEEIKTEEMDPEDSNLDNTTSMSYHCERTVTGVNKQGEPTEEQRGEEEGSEEHRTKDYREEEEQEDIMTDLTESSKPNCQEDELEGGINLQVNQEENILHEPDCGLDDVELEKESQIPLRGGIAPLYQTNFRFLIIDGIKFYPLVDLTQKFKVQELIECMKLRENNKYQAMRCDWKEADFFCRLEPALPEVTENAILLEEEILFDIAHKTRHESRDSHNNDLKLQEVNLQPKDKSSASHCTIAIADDEDELRTEDEIPLNICQVGQGVPEGSNTGKKNLEEDSSVSKRNAAGMRLAGQKEAVETSVDSCLPRQPCTPVHSVQRSEENADLCQTNEVSSTVLTPASERRQVPRNLTKDLTTDENEQNNEVESSSLNSDCIGVYTSSPEANNNSRSASDAMVEPGILQEVQAMLSSIPPSAKTAQIDQALHRFFETCQDTCSGSHEIVSKAFVSVLKQNLILQNELNNLRSGIAEMKGDKDKLDAATKRCKEITKEMTDIEEVLMVERK</sequence>
<keyword evidence="3" id="KW-1185">Reference proteome</keyword>
<feature type="compositionally biased region" description="Polar residues" evidence="2">
    <location>
        <begin position="197"/>
        <end position="211"/>
    </location>
</feature>
<evidence type="ECO:0000313" key="3">
    <source>
        <dbReference type="Proteomes" id="UP000694844"/>
    </source>
</evidence>
<dbReference type="Proteomes" id="UP000694844">
    <property type="component" value="Chromosome 4"/>
</dbReference>
<dbReference type="OrthoDB" id="6116698at2759"/>
<keyword evidence="1" id="KW-0175">Coiled coil</keyword>
<evidence type="ECO:0000256" key="1">
    <source>
        <dbReference type="SAM" id="Coils"/>
    </source>
</evidence>
<reference evidence="4" key="1">
    <citation type="submission" date="2025-08" db="UniProtKB">
        <authorList>
            <consortium name="RefSeq"/>
        </authorList>
    </citation>
    <scope>IDENTIFICATION</scope>
    <source>
        <tissue evidence="4">Whole sample</tissue>
    </source>
</reference>
<name>A0A8B8DRG0_CRAVI</name>
<protein>
    <submittedName>
        <fullName evidence="4">Uncharacterized protein LOC111128674</fullName>
    </submittedName>
</protein>
<feature type="compositionally biased region" description="Basic and acidic residues" evidence="2">
    <location>
        <begin position="658"/>
        <end position="672"/>
    </location>
</feature>
<feature type="region of interest" description="Disordered" evidence="2">
    <location>
        <begin position="190"/>
        <end position="212"/>
    </location>
</feature>
<proteinExistence type="predicted"/>
<feature type="region of interest" description="Disordered" evidence="2">
    <location>
        <begin position="343"/>
        <end position="379"/>
    </location>
</feature>
<dbReference type="KEGG" id="cvn:111128674"/>
<feature type="compositionally biased region" description="Basic and acidic residues" evidence="2">
    <location>
        <begin position="354"/>
        <end position="372"/>
    </location>
</feature>
<evidence type="ECO:0000256" key="2">
    <source>
        <dbReference type="SAM" id="MobiDB-lite"/>
    </source>
</evidence>
<gene>
    <name evidence="4" type="primary">LOC111128674</name>
</gene>
<dbReference type="RefSeq" id="XP_022330139.1">
    <property type="nucleotide sequence ID" value="XM_022474431.1"/>
</dbReference>
<feature type="region of interest" description="Disordered" evidence="2">
    <location>
        <begin position="627"/>
        <end position="711"/>
    </location>
</feature>
<feature type="compositionally biased region" description="Polar residues" evidence="2">
    <location>
        <begin position="643"/>
        <end position="655"/>
    </location>
</feature>
<dbReference type="AlphaFoldDB" id="A0A8B8DRG0"/>
<dbReference type="GeneID" id="111128674"/>